<protein>
    <submittedName>
        <fullName evidence="2">Recombination protein RecT</fullName>
    </submittedName>
</protein>
<evidence type="ECO:0000313" key="3">
    <source>
        <dbReference type="Proteomes" id="UP001143391"/>
    </source>
</evidence>
<feature type="region of interest" description="Disordered" evidence="1">
    <location>
        <begin position="248"/>
        <end position="300"/>
    </location>
</feature>
<sequence>MSNTASINPLTQRSNEKKPVPKDIQGMLKDPRIHAELSLALPKHMTPDRLARIALTEFRKTPKLAQCEPKSFLGAVIQCAQLGLEPGNSLGHAYILPFDRRENVNGKWQTVGTDAQLIIGYRGMIDLARRSGQIMSLQAHAVYEGDHFDFAYGLDERLSHIPTSDIEKRGGLIAVYAVAKLVGGGHQIEVMWRSDVEQIQKQSKAGNNGPWKTHFEEMAKKTVIRRLFKYLPVSVEIQRATMLDENAESGAQDNRGFYGEATGDVFDGEYEQQSDAKKAESANQPEAQGEEQPGMFEGAQ</sequence>
<accession>A0ABT5Y9S6</accession>
<keyword evidence="3" id="KW-1185">Reference proteome</keyword>
<dbReference type="Pfam" id="PF03837">
    <property type="entry name" value="RecT"/>
    <property type="match status" value="1"/>
</dbReference>
<evidence type="ECO:0000313" key="2">
    <source>
        <dbReference type="EMBL" id="MDF0750334.1"/>
    </source>
</evidence>
<proteinExistence type="predicted"/>
<organism evidence="2 3">
    <name type="scientific">Marinobacter iranensis</name>
    <dbReference type="NCBI Taxonomy" id="2962607"/>
    <lineage>
        <taxon>Bacteria</taxon>
        <taxon>Pseudomonadati</taxon>
        <taxon>Pseudomonadota</taxon>
        <taxon>Gammaproteobacteria</taxon>
        <taxon>Pseudomonadales</taxon>
        <taxon>Marinobacteraceae</taxon>
        <taxon>Marinobacter</taxon>
    </lineage>
</organism>
<dbReference type="EMBL" id="JANCMW010000004">
    <property type="protein sequence ID" value="MDF0750334.1"/>
    <property type="molecule type" value="Genomic_DNA"/>
</dbReference>
<reference evidence="2" key="1">
    <citation type="submission" date="2022-07" db="EMBL/GenBank/DDBJ databases">
        <title>Marinobacter iranensis a new bacterium isolate from a hipersaline lake in Iran.</title>
        <authorList>
            <person name="Mohammad A.M.A."/>
            <person name="Cristina S.-P."/>
            <person name="Antonio V."/>
        </authorList>
    </citation>
    <scope>NUCLEOTIDE SEQUENCE</scope>
    <source>
        <strain evidence="2">71-i</strain>
    </source>
</reference>
<dbReference type="Proteomes" id="UP001143391">
    <property type="component" value="Unassembled WGS sequence"/>
</dbReference>
<feature type="region of interest" description="Disordered" evidence="1">
    <location>
        <begin position="1"/>
        <end position="24"/>
    </location>
</feature>
<dbReference type="RefSeq" id="WP_275705865.1">
    <property type="nucleotide sequence ID" value="NZ_JANCMW010000004.1"/>
</dbReference>
<feature type="compositionally biased region" description="Polar residues" evidence="1">
    <location>
        <begin position="1"/>
        <end position="13"/>
    </location>
</feature>
<dbReference type="NCBIfam" id="TIGR00616">
    <property type="entry name" value="rect"/>
    <property type="match status" value="1"/>
</dbReference>
<gene>
    <name evidence="2" type="primary">recT</name>
    <name evidence="2" type="ORF">NLU14_08830</name>
</gene>
<dbReference type="InterPro" id="IPR004590">
    <property type="entry name" value="ssDNA_annealing_RecT"/>
</dbReference>
<name>A0ABT5Y9S6_9GAMM</name>
<dbReference type="InterPro" id="IPR018330">
    <property type="entry name" value="RecT_fam"/>
</dbReference>
<evidence type="ECO:0000256" key="1">
    <source>
        <dbReference type="SAM" id="MobiDB-lite"/>
    </source>
</evidence>
<dbReference type="NCBIfam" id="NF007351">
    <property type="entry name" value="PRK09846.1"/>
    <property type="match status" value="1"/>
</dbReference>
<comment type="caution">
    <text evidence="2">The sequence shown here is derived from an EMBL/GenBank/DDBJ whole genome shotgun (WGS) entry which is preliminary data.</text>
</comment>